<evidence type="ECO:0000313" key="9">
    <source>
        <dbReference type="Proteomes" id="UP000028533"/>
    </source>
</evidence>
<accession>A0A084ERS7</accession>
<comment type="similarity">
    <text evidence="7">Belongs to the ATPase delta chain family.</text>
</comment>
<gene>
    <name evidence="7 8" type="primary">atpH</name>
    <name evidence="8" type="ORF">MCAPa_2490</name>
</gene>
<keyword evidence="7" id="KW-0139">CF(1)</keyword>
<keyword evidence="7" id="KW-1003">Cell membrane</keyword>
<keyword evidence="5 7" id="KW-0472">Membrane</keyword>
<dbReference type="PANTHER" id="PTHR11910">
    <property type="entry name" value="ATP SYNTHASE DELTA CHAIN"/>
    <property type="match status" value="1"/>
</dbReference>
<evidence type="ECO:0000256" key="7">
    <source>
        <dbReference type="HAMAP-Rule" id="MF_01416"/>
    </source>
</evidence>
<dbReference type="HAMAP" id="MF_01416">
    <property type="entry name" value="ATP_synth_delta_bact"/>
    <property type="match status" value="1"/>
</dbReference>
<dbReference type="Proteomes" id="UP000028533">
    <property type="component" value="Unassembled WGS sequence"/>
</dbReference>
<dbReference type="PRINTS" id="PR00125">
    <property type="entry name" value="ATPASEDELTA"/>
</dbReference>
<dbReference type="Gene3D" id="1.10.520.20">
    <property type="entry name" value="N-terminal domain of the delta subunit of the F1F0-ATP synthase"/>
    <property type="match status" value="1"/>
</dbReference>
<comment type="function">
    <text evidence="7">This protein is part of the stalk that links CF(0) to CF(1). It either transmits conformational changes from CF(0) to CF(1) or is implicated in proton conduction.</text>
</comment>
<dbReference type="AlphaFoldDB" id="A0A084ERS7"/>
<dbReference type="GO" id="GO:0005886">
    <property type="term" value="C:plasma membrane"/>
    <property type="evidence" value="ECO:0007669"/>
    <property type="project" value="UniProtKB-SubCell"/>
</dbReference>
<evidence type="ECO:0000256" key="5">
    <source>
        <dbReference type="ARBA" id="ARBA00023136"/>
    </source>
</evidence>
<evidence type="ECO:0000256" key="4">
    <source>
        <dbReference type="ARBA" id="ARBA00023065"/>
    </source>
</evidence>
<evidence type="ECO:0000256" key="6">
    <source>
        <dbReference type="ARBA" id="ARBA00023310"/>
    </source>
</evidence>
<evidence type="ECO:0000256" key="1">
    <source>
        <dbReference type="ARBA" id="ARBA00004370"/>
    </source>
</evidence>
<comment type="function">
    <text evidence="7">F(1)F(0) ATP synthase produces ATP from ADP in the presence of a proton or sodium gradient. F-type ATPases consist of two structural domains, F(1) containing the extramembraneous catalytic core and F(0) containing the membrane proton channel, linked together by a central stalk and a peripheral stalk. During catalysis, ATP synthesis in the catalytic domain of F(1) is coupled via a rotary mechanism of the central stalk subunits to proton translocation.</text>
</comment>
<keyword evidence="2 7" id="KW-0813">Transport</keyword>
<keyword evidence="4 7" id="KW-0406">Ion transport</keyword>
<dbReference type="GO" id="GO:0046933">
    <property type="term" value="F:proton-transporting ATP synthase activity, rotational mechanism"/>
    <property type="evidence" value="ECO:0007669"/>
    <property type="project" value="UniProtKB-UniRule"/>
</dbReference>
<sequence>MILKDSTINNYATALFNIAVKEKLVDDYIIQVDALIQSLSDKDDFNKLVSFSNKKEKQDAILIIEKTFAPFEFDIYLINALKILVENQLFINTRMILKALYKKLLDYKNIVLGVVYSTEKLTKTQLSAIKKKISNKVNKKVELVNKIDPTLIGGIKVNVQGKVFDGSIKAKLEALKKQMNT</sequence>
<dbReference type="NCBIfam" id="NF009975">
    <property type="entry name" value="PRK13436.1"/>
    <property type="match status" value="1"/>
</dbReference>
<keyword evidence="6 7" id="KW-0066">ATP synthesis</keyword>
<dbReference type="RefSeq" id="WP_036431410.1">
    <property type="nucleotide sequence ID" value="NZ_JFDO01000004.1"/>
</dbReference>
<dbReference type="NCBIfam" id="TIGR01145">
    <property type="entry name" value="ATP_synt_delta"/>
    <property type="match status" value="1"/>
</dbReference>
<evidence type="ECO:0000256" key="2">
    <source>
        <dbReference type="ARBA" id="ARBA00022448"/>
    </source>
</evidence>
<dbReference type="EMBL" id="JFDO01000004">
    <property type="protein sequence ID" value="KEZ20669.1"/>
    <property type="molecule type" value="Genomic_DNA"/>
</dbReference>
<comment type="subcellular location">
    <subcellularLocation>
        <location evidence="7">Cell membrane</location>
        <topology evidence="7">Peripheral membrane protein</topology>
    </subcellularLocation>
    <subcellularLocation>
        <location evidence="1">Membrane</location>
    </subcellularLocation>
</comment>
<organism evidence="8 9">
    <name type="scientific">Mycoplasma capricolum subsp. capricolum 14232</name>
    <dbReference type="NCBI Taxonomy" id="1188238"/>
    <lineage>
        <taxon>Bacteria</taxon>
        <taxon>Bacillati</taxon>
        <taxon>Mycoplasmatota</taxon>
        <taxon>Mollicutes</taxon>
        <taxon>Mycoplasmataceae</taxon>
        <taxon>Mycoplasma</taxon>
    </lineage>
</organism>
<evidence type="ECO:0000256" key="3">
    <source>
        <dbReference type="ARBA" id="ARBA00022781"/>
    </source>
</evidence>
<dbReference type="SUPFAM" id="SSF47928">
    <property type="entry name" value="N-terminal domain of the delta subunit of the F1F0-ATP synthase"/>
    <property type="match status" value="1"/>
</dbReference>
<keyword evidence="3 7" id="KW-0375">Hydrogen ion transport</keyword>
<reference evidence="8 9" key="1">
    <citation type="submission" date="2014-02" db="EMBL/GenBank/DDBJ databases">
        <title>Genome sequence of Mycoplasma capricolum subsp. capricolum strain 14232.</title>
        <authorList>
            <person name="Sirand-Pugnet P."/>
            <person name="Breton M."/>
            <person name="Dordet-Frisoni E."/>
            <person name="Baranowski E."/>
            <person name="Barre A."/>
            <person name="Couture C."/>
            <person name="Dupuy V."/>
            <person name="Gaurivaud P."/>
            <person name="Jacob D."/>
            <person name="Lemaitre C."/>
            <person name="Manso-Silvan L."/>
            <person name="Nikolski M."/>
            <person name="Nouvel L.-X."/>
            <person name="Poumarat F."/>
            <person name="Tardy F."/>
            <person name="Thebault P."/>
            <person name="Theil S."/>
            <person name="Citti C."/>
            <person name="Thiaucourt F."/>
            <person name="Blanchard A."/>
        </authorList>
    </citation>
    <scope>NUCLEOTIDE SEQUENCE [LARGE SCALE GENOMIC DNA]</scope>
    <source>
        <strain evidence="8 9">14232</strain>
    </source>
</reference>
<protein>
    <recommendedName>
        <fullName evidence="7">ATP synthase subunit delta</fullName>
    </recommendedName>
    <alternativeName>
        <fullName evidence="7">ATP synthase F(1) sector subunit delta</fullName>
    </alternativeName>
    <alternativeName>
        <fullName evidence="7">F-type ATPase subunit delta</fullName>
        <shortName evidence="7">F-ATPase subunit delta</shortName>
    </alternativeName>
</protein>
<dbReference type="InterPro" id="IPR000711">
    <property type="entry name" value="ATPase_OSCP/dsu"/>
</dbReference>
<comment type="caution">
    <text evidence="8">The sequence shown here is derived from an EMBL/GenBank/DDBJ whole genome shotgun (WGS) entry which is preliminary data.</text>
</comment>
<proteinExistence type="inferred from homology"/>
<name>A0A084ERS7_MYCCA</name>
<dbReference type="GO" id="GO:0045259">
    <property type="term" value="C:proton-transporting ATP synthase complex"/>
    <property type="evidence" value="ECO:0007669"/>
    <property type="project" value="UniProtKB-KW"/>
</dbReference>
<dbReference type="Pfam" id="PF00213">
    <property type="entry name" value="OSCP"/>
    <property type="match status" value="1"/>
</dbReference>
<dbReference type="InterPro" id="IPR026015">
    <property type="entry name" value="ATP_synth_OSCP/delta_N_sf"/>
</dbReference>
<evidence type="ECO:0000313" key="8">
    <source>
        <dbReference type="EMBL" id="KEZ20669.1"/>
    </source>
</evidence>